<dbReference type="Pfam" id="PF00084">
    <property type="entry name" value="Sushi"/>
    <property type="match status" value="2"/>
</dbReference>
<feature type="non-terminal residue" evidence="4">
    <location>
        <position position="180"/>
    </location>
</feature>
<dbReference type="InterPro" id="IPR043543">
    <property type="entry name" value="PAPPA/PAPPA2"/>
</dbReference>
<dbReference type="InterPro" id="IPR035976">
    <property type="entry name" value="Sushi/SCR/CCP_sf"/>
</dbReference>
<dbReference type="Gene3D" id="2.10.70.10">
    <property type="entry name" value="Complement Module, domain 1"/>
    <property type="match status" value="2"/>
</dbReference>
<dbReference type="FunFam" id="2.10.70.10:FF:000045">
    <property type="entry name" value="Pappalysin 1"/>
    <property type="match status" value="1"/>
</dbReference>
<proteinExistence type="predicted"/>
<dbReference type="PROSITE" id="PS50923">
    <property type="entry name" value="SUSHI"/>
    <property type="match status" value="2"/>
</dbReference>
<dbReference type="PANTHER" id="PTHR46130:SF2">
    <property type="entry name" value="PAPPALYSIN-1"/>
    <property type="match status" value="1"/>
</dbReference>
<dbReference type="CDD" id="cd00033">
    <property type="entry name" value="CCP"/>
    <property type="match status" value="1"/>
</dbReference>
<comment type="caution">
    <text evidence="2">Lacks conserved residue(s) required for the propagation of feature annotation.</text>
</comment>
<keyword evidence="1" id="KW-1015">Disulfide bond</keyword>
<organism evidence="4 5">
    <name type="scientific">Cirrhinus mrigala</name>
    <name type="common">Mrigala</name>
    <dbReference type="NCBI Taxonomy" id="683832"/>
    <lineage>
        <taxon>Eukaryota</taxon>
        <taxon>Metazoa</taxon>
        <taxon>Chordata</taxon>
        <taxon>Craniata</taxon>
        <taxon>Vertebrata</taxon>
        <taxon>Euteleostomi</taxon>
        <taxon>Actinopterygii</taxon>
        <taxon>Neopterygii</taxon>
        <taxon>Teleostei</taxon>
        <taxon>Ostariophysi</taxon>
        <taxon>Cypriniformes</taxon>
        <taxon>Cyprinidae</taxon>
        <taxon>Labeoninae</taxon>
        <taxon>Labeonini</taxon>
        <taxon>Cirrhinus</taxon>
    </lineage>
</organism>
<sequence>TNNTLTCMEDGLWSFPEALCELRCPVPPPVPNAVLQTKRCNETGLKVGTLCKYKCKPGYHVANKPKRRAFKRQCTEDGRWLEGSCEPVTCPPPPSVFHGMYQCTDGFKFDSTCWIDCNRANNTLRQPPCKQGLSTNVIRCRKDGNWTGSFRLCPQLKGQCSLPQNLHPSIRVSCKKGHGI</sequence>
<comment type="caution">
    <text evidence="4">The sequence shown here is derived from an EMBL/GenBank/DDBJ whole genome shotgun (WGS) entry which is preliminary data.</text>
</comment>
<accession>A0ABD0R1K0</accession>
<name>A0ABD0R1K0_CIRMR</name>
<dbReference type="PANTHER" id="PTHR46130">
    <property type="entry name" value="LAMGL DOMAIN-CONTAINING PROTEIN"/>
    <property type="match status" value="1"/>
</dbReference>
<feature type="non-terminal residue" evidence="4">
    <location>
        <position position="1"/>
    </location>
</feature>
<reference evidence="4 5" key="1">
    <citation type="submission" date="2024-05" db="EMBL/GenBank/DDBJ databases">
        <title>Genome sequencing and assembly of Indian major carp, Cirrhinus mrigala (Hamilton, 1822).</title>
        <authorList>
            <person name="Mohindra V."/>
            <person name="Chowdhury L.M."/>
            <person name="Lal K."/>
            <person name="Jena J.K."/>
        </authorList>
    </citation>
    <scope>NUCLEOTIDE SEQUENCE [LARGE SCALE GENOMIC DNA]</scope>
    <source>
        <strain evidence="4">CM1030</strain>
        <tissue evidence="4">Blood</tissue>
    </source>
</reference>
<evidence type="ECO:0000256" key="1">
    <source>
        <dbReference type="ARBA" id="ARBA00023157"/>
    </source>
</evidence>
<keyword evidence="2" id="KW-0768">Sushi</keyword>
<dbReference type="InterPro" id="IPR000436">
    <property type="entry name" value="Sushi_SCR_CCP_dom"/>
</dbReference>
<evidence type="ECO:0000256" key="2">
    <source>
        <dbReference type="PROSITE-ProRule" id="PRU00302"/>
    </source>
</evidence>
<gene>
    <name evidence="4" type="ORF">M9458_010474</name>
</gene>
<keyword evidence="5" id="KW-1185">Reference proteome</keyword>
<feature type="domain" description="Sushi" evidence="3">
    <location>
        <begin position="88"/>
        <end position="155"/>
    </location>
</feature>
<evidence type="ECO:0000313" key="5">
    <source>
        <dbReference type="Proteomes" id="UP001529510"/>
    </source>
</evidence>
<dbReference type="SMART" id="SM00032">
    <property type="entry name" value="CCP"/>
    <property type="match status" value="2"/>
</dbReference>
<dbReference type="FunFam" id="2.10.70.10:FF:000061">
    <property type="entry name" value="Pappalysin 1"/>
    <property type="match status" value="1"/>
</dbReference>
<feature type="domain" description="Sushi" evidence="3">
    <location>
        <begin position="22"/>
        <end position="87"/>
    </location>
</feature>
<dbReference type="EMBL" id="JAMKFB020000005">
    <property type="protein sequence ID" value="KAL0192178.1"/>
    <property type="molecule type" value="Genomic_DNA"/>
</dbReference>
<dbReference type="SUPFAM" id="SSF57535">
    <property type="entry name" value="Complement control module/SCR domain"/>
    <property type="match status" value="3"/>
</dbReference>
<dbReference type="AlphaFoldDB" id="A0ABD0R1K0"/>
<evidence type="ECO:0000259" key="3">
    <source>
        <dbReference type="PROSITE" id="PS50923"/>
    </source>
</evidence>
<evidence type="ECO:0000313" key="4">
    <source>
        <dbReference type="EMBL" id="KAL0192178.1"/>
    </source>
</evidence>
<protein>
    <recommendedName>
        <fullName evidence="3">Sushi domain-containing protein</fullName>
    </recommendedName>
</protein>
<dbReference type="Proteomes" id="UP001529510">
    <property type="component" value="Unassembled WGS sequence"/>
</dbReference>